<gene>
    <name evidence="1" type="ORF">BaRGS_00038139</name>
</gene>
<name>A0ABD0J705_9CAEN</name>
<keyword evidence="2" id="KW-1185">Reference proteome</keyword>
<sequence length="185" mass="21122">MIKFNLLVRSAVSFFYGELSTFVFKEFFKMLKPTRISQLGKVAELLGIIKTTAELQNLNDQKSYLPHSHKDDTDYNLFHSMARLGSSETMSKNRATKQIETAQAGLNTTLFQPHTLFDASKDVSQLDRRWGRQLGNTRSENCASDVRCERSSRARAVSQVCKFSCLRRSTRDESSERTSREYSAS</sequence>
<proteinExistence type="predicted"/>
<dbReference type="Proteomes" id="UP001519460">
    <property type="component" value="Unassembled WGS sequence"/>
</dbReference>
<organism evidence="1 2">
    <name type="scientific">Batillaria attramentaria</name>
    <dbReference type="NCBI Taxonomy" id="370345"/>
    <lineage>
        <taxon>Eukaryota</taxon>
        <taxon>Metazoa</taxon>
        <taxon>Spiralia</taxon>
        <taxon>Lophotrochozoa</taxon>
        <taxon>Mollusca</taxon>
        <taxon>Gastropoda</taxon>
        <taxon>Caenogastropoda</taxon>
        <taxon>Sorbeoconcha</taxon>
        <taxon>Cerithioidea</taxon>
        <taxon>Batillariidae</taxon>
        <taxon>Batillaria</taxon>
    </lineage>
</organism>
<dbReference type="EMBL" id="JACVVK020000601">
    <property type="protein sequence ID" value="KAK7463301.1"/>
    <property type="molecule type" value="Genomic_DNA"/>
</dbReference>
<evidence type="ECO:0000313" key="2">
    <source>
        <dbReference type="Proteomes" id="UP001519460"/>
    </source>
</evidence>
<reference evidence="1 2" key="1">
    <citation type="journal article" date="2023" name="Sci. Data">
        <title>Genome assembly of the Korean intertidal mud-creeper Batillaria attramentaria.</title>
        <authorList>
            <person name="Patra A.K."/>
            <person name="Ho P.T."/>
            <person name="Jun S."/>
            <person name="Lee S.J."/>
            <person name="Kim Y."/>
            <person name="Won Y.J."/>
        </authorList>
    </citation>
    <scope>NUCLEOTIDE SEQUENCE [LARGE SCALE GENOMIC DNA]</scope>
    <source>
        <strain evidence="1">Wonlab-2016</strain>
    </source>
</reference>
<protein>
    <submittedName>
        <fullName evidence="1">Uncharacterized protein</fullName>
    </submittedName>
</protein>
<accession>A0ABD0J705</accession>
<comment type="caution">
    <text evidence="1">The sequence shown here is derived from an EMBL/GenBank/DDBJ whole genome shotgun (WGS) entry which is preliminary data.</text>
</comment>
<dbReference type="AlphaFoldDB" id="A0ABD0J705"/>
<evidence type="ECO:0000313" key="1">
    <source>
        <dbReference type="EMBL" id="KAK7463301.1"/>
    </source>
</evidence>